<accession>D6U546</accession>
<feature type="region of interest" description="Disordered" evidence="1">
    <location>
        <begin position="1"/>
        <end position="24"/>
    </location>
</feature>
<dbReference type="Proteomes" id="UP000004508">
    <property type="component" value="Unassembled WGS sequence"/>
</dbReference>
<dbReference type="InParanoid" id="D6U546"/>
<name>D6U546_KTERA</name>
<dbReference type="AlphaFoldDB" id="D6U546"/>
<comment type="caution">
    <text evidence="2">The sequence shown here is derived from an EMBL/GenBank/DDBJ whole genome shotgun (WGS) entry which is preliminary data.</text>
</comment>
<sequence>MIKITTKDAQAGYDEGRIQPSSDRPLNDLELAKLINDMYTREDVDDYQELRNIGFILGVLGVIVLFDVRG</sequence>
<reference evidence="2 3" key="1">
    <citation type="journal article" date="2011" name="Stand. Genomic Sci.">
        <title>Non-contiguous finished genome sequence and contextual data of the filamentous soil bacterium Ktedonobacter racemifer type strain (SOSP1-21).</title>
        <authorList>
            <person name="Chang Y.J."/>
            <person name="Land M."/>
            <person name="Hauser L."/>
            <person name="Chertkov O."/>
            <person name="Del Rio T.G."/>
            <person name="Nolan M."/>
            <person name="Copeland A."/>
            <person name="Tice H."/>
            <person name="Cheng J.F."/>
            <person name="Lucas S."/>
            <person name="Han C."/>
            <person name="Goodwin L."/>
            <person name="Pitluck S."/>
            <person name="Ivanova N."/>
            <person name="Ovchinikova G."/>
            <person name="Pati A."/>
            <person name="Chen A."/>
            <person name="Palaniappan K."/>
            <person name="Mavromatis K."/>
            <person name="Liolios K."/>
            <person name="Brettin T."/>
            <person name="Fiebig A."/>
            <person name="Rohde M."/>
            <person name="Abt B."/>
            <person name="Goker M."/>
            <person name="Detter J.C."/>
            <person name="Woyke T."/>
            <person name="Bristow J."/>
            <person name="Eisen J.A."/>
            <person name="Markowitz V."/>
            <person name="Hugenholtz P."/>
            <person name="Kyrpides N.C."/>
            <person name="Klenk H.P."/>
            <person name="Lapidus A."/>
        </authorList>
    </citation>
    <scope>NUCLEOTIDE SEQUENCE [LARGE SCALE GENOMIC DNA]</scope>
    <source>
        <strain evidence="3">DSM 44963</strain>
    </source>
</reference>
<evidence type="ECO:0000313" key="2">
    <source>
        <dbReference type="EMBL" id="EFH81626.1"/>
    </source>
</evidence>
<keyword evidence="3" id="KW-1185">Reference proteome</keyword>
<dbReference type="RefSeq" id="WP_007919124.1">
    <property type="nucleotide sequence ID" value="NZ_ADVG01000004.1"/>
</dbReference>
<proteinExistence type="predicted"/>
<dbReference type="STRING" id="485913.Krac_2362"/>
<evidence type="ECO:0000313" key="3">
    <source>
        <dbReference type="Proteomes" id="UP000004508"/>
    </source>
</evidence>
<gene>
    <name evidence="2" type="ORF">Krac_2362</name>
</gene>
<dbReference type="EMBL" id="ADVG01000004">
    <property type="protein sequence ID" value="EFH81626.1"/>
    <property type="molecule type" value="Genomic_DNA"/>
</dbReference>
<protein>
    <submittedName>
        <fullName evidence="2">Uncharacterized protein</fullName>
    </submittedName>
</protein>
<evidence type="ECO:0000256" key="1">
    <source>
        <dbReference type="SAM" id="MobiDB-lite"/>
    </source>
</evidence>
<organism evidence="2 3">
    <name type="scientific">Ktedonobacter racemifer DSM 44963</name>
    <dbReference type="NCBI Taxonomy" id="485913"/>
    <lineage>
        <taxon>Bacteria</taxon>
        <taxon>Bacillati</taxon>
        <taxon>Chloroflexota</taxon>
        <taxon>Ktedonobacteria</taxon>
        <taxon>Ktedonobacterales</taxon>
        <taxon>Ktedonobacteraceae</taxon>
        <taxon>Ktedonobacter</taxon>
    </lineage>
</organism>